<feature type="domain" description="Helicase XPB/Ssl2 N-terminal" evidence="1">
    <location>
        <begin position="358"/>
        <end position="478"/>
    </location>
</feature>
<evidence type="ECO:0000259" key="1">
    <source>
        <dbReference type="Pfam" id="PF13625"/>
    </source>
</evidence>
<dbReference type="EMBL" id="RBZM01000004">
    <property type="protein sequence ID" value="RKP55357.1"/>
    <property type="molecule type" value="Genomic_DNA"/>
</dbReference>
<evidence type="ECO:0000313" key="2">
    <source>
        <dbReference type="EMBL" id="RKP55357.1"/>
    </source>
</evidence>
<protein>
    <recommendedName>
        <fullName evidence="1">Helicase XPB/Ssl2 N-terminal domain-containing protein</fullName>
    </recommendedName>
</protein>
<organism evidence="2 3">
    <name type="scientific">Cohnella endophytica</name>
    <dbReference type="NCBI Taxonomy" id="2419778"/>
    <lineage>
        <taxon>Bacteria</taxon>
        <taxon>Bacillati</taxon>
        <taxon>Bacillota</taxon>
        <taxon>Bacilli</taxon>
        <taxon>Bacillales</taxon>
        <taxon>Paenibacillaceae</taxon>
        <taxon>Cohnella</taxon>
    </lineage>
</organism>
<dbReference type="Proteomes" id="UP000282076">
    <property type="component" value="Unassembled WGS sequence"/>
</dbReference>
<dbReference type="RefSeq" id="WP_120976039.1">
    <property type="nucleotide sequence ID" value="NZ_RBZM01000004.1"/>
</dbReference>
<comment type="caution">
    <text evidence="2">The sequence shown here is derived from an EMBL/GenBank/DDBJ whole genome shotgun (WGS) entry which is preliminary data.</text>
</comment>
<dbReference type="AlphaFoldDB" id="A0A494XXQ8"/>
<gene>
    <name evidence="2" type="ORF">D7Z26_09175</name>
</gene>
<evidence type="ECO:0000313" key="3">
    <source>
        <dbReference type="Proteomes" id="UP000282076"/>
    </source>
</evidence>
<accession>A0A494XXQ8</accession>
<reference evidence="2 3" key="1">
    <citation type="submission" date="2018-10" db="EMBL/GenBank/DDBJ databases">
        <title>Cohnella sp. M2MS4P-1, whole genome shotgun sequence.</title>
        <authorList>
            <person name="Tuo L."/>
        </authorList>
    </citation>
    <scope>NUCLEOTIDE SEQUENCE [LARGE SCALE GENOMIC DNA]</scope>
    <source>
        <strain evidence="2 3">M2MS4P-1</strain>
    </source>
</reference>
<dbReference type="Pfam" id="PF13625">
    <property type="entry name" value="Helicase_C_3"/>
    <property type="match status" value="1"/>
</dbReference>
<dbReference type="InterPro" id="IPR032830">
    <property type="entry name" value="XPB/Ssl2_N"/>
</dbReference>
<name>A0A494XXQ8_9BACL</name>
<proteinExistence type="predicted"/>
<keyword evidence="3" id="KW-1185">Reference proteome</keyword>
<sequence>MNVAQSLLRLPESIRALIETDPVVRERLEDGQYLEDILRCREWAEAWLRSYLDTDQRAVLNNLVERFASKPFEPVNLIKSLGRSSAFAGSEVRVALAKLRRSGIIFAVRKAWGDQLLYLPEDTVTLWQPLLLPLGGEPLAPDEAADVTVTSSALPLPLSMELLSAWQTLRRQPLTWTGKGSLHRPTVAKFTGELRFPADAIRCLNLTYPHADQLAPQAAIALDIGLHLKALMRSDNEIKVAPSGMENWLALSPAEADARLYDILLTRYGKADAGLQLIASAVRALEPGVWFRESRLVIDDGNRNGERFGLEWLGLMEAFGWLERGDCAGEAVYRKRLDNEPKLSQSGEAGAIDAFEELFVQPDGELFVPPDAKLKLRWMLADIADPVTSDAICIYRLSRNACARAYNAGYVLRSVTELLEQASRAPLPEPVADSLADWFAPLGKIKFAEAMLLRTEDATVADAIMRDPDIADMLLEKIGDRDFIVLSESYSVLSAKLRQIGYPPPDRIQVISSPASDKNENHPEETKSDSGWVYAPDAVGVYEADPVWPDAESLFPGLSEIPAAWIMKPRAYHATTRKKMIQRAIEWEALVRLEVDGSARTFVPNGLREDGDRWTVSGRWQSDDCEIGTRLDKSEQAFVNAEQFTDMMIVLPSLDALETD</sequence>
<dbReference type="OrthoDB" id="2987331at2"/>